<name>A0A918C4A2_9DEIO</name>
<dbReference type="InterPro" id="IPR036388">
    <property type="entry name" value="WH-like_DNA-bd_sf"/>
</dbReference>
<dbReference type="InterPro" id="IPR036390">
    <property type="entry name" value="WH_DNA-bd_sf"/>
</dbReference>
<evidence type="ECO:0000313" key="2">
    <source>
        <dbReference type="EMBL" id="GGR04081.1"/>
    </source>
</evidence>
<dbReference type="AlphaFoldDB" id="A0A918C4A2"/>
<reference evidence="2" key="2">
    <citation type="submission" date="2020-09" db="EMBL/GenBank/DDBJ databases">
        <authorList>
            <person name="Sun Q."/>
            <person name="Ohkuma M."/>
        </authorList>
    </citation>
    <scope>NUCLEOTIDE SEQUENCE</scope>
    <source>
        <strain evidence="2">JCM 31311</strain>
    </source>
</reference>
<keyword evidence="1" id="KW-0175">Coiled coil</keyword>
<comment type="caution">
    <text evidence="2">The sequence shown here is derived from an EMBL/GenBank/DDBJ whole genome shotgun (WGS) entry which is preliminary data.</text>
</comment>
<evidence type="ECO:0000313" key="3">
    <source>
        <dbReference type="Proteomes" id="UP000603865"/>
    </source>
</evidence>
<dbReference type="SUPFAM" id="SSF46785">
    <property type="entry name" value="Winged helix' DNA-binding domain"/>
    <property type="match status" value="1"/>
</dbReference>
<accession>A0A918C4A2</accession>
<dbReference type="Proteomes" id="UP000603865">
    <property type="component" value="Unassembled WGS sequence"/>
</dbReference>
<dbReference type="EMBL" id="BMQL01000006">
    <property type="protein sequence ID" value="GGR04081.1"/>
    <property type="molecule type" value="Genomic_DNA"/>
</dbReference>
<keyword evidence="3" id="KW-1185">Reference proteome</keyword>
<reference evidence="2" key="1">
    <citation type="journal article" date="2014" name="Int. J. Syst. Evol. Microbiol.">
        <title>Complete genome sequence of Corynebacterium casei LMG S-19264T (=DSM 44701T), isolated from a smear-ripened cheese.</title>
        <authorList>
            <consortium name="US DOE Joint Genome Institute (JGI-PGF)"/>
            <person name="Walter F."/>
            <person name="Albersmeier A."/>
            <person name="Kalinowski J."/>
            <person name="Ruckert C."/>
        </authorList>
    </citation>
    <scope>NUCLEOTIDE SEQUENCE</scope>
    <source>
        <strain evidence="2">JCM 31311</strain>
    </source>
</reference>
<organism evidence="2 3">
    <name type="scientific">Deinococcus ruber</name>
    <dbReference type="NCBI Taxonomy" id="1848197"/>
    <lineage>
        <taxon>Bacteria</taxon>
        <taxon>Thermotogati</taxon>
        <taxon>Deinococcota</taxon>
        <taxon>Deinococci</taxon>
        <taxon>Deinococcales</taxon>
        <taxon>Deinococcaceae</taxon>
        <taxon>Deinococcus</taxon>
    </lineage>
</organism>
<proteinExistence type="predicted"/>
<gene>
    <name evidence="2" type="ORF">GCM10008957_16310</name>
</gene>
<evidence type="ECO:0000256" key="1">
    <source>
        <dbReference type="SAM" id="Coils"/>
    </source>
</evidence>
<dbReference type="Gene3D" id="1.10.10.10">
    <property type="entry name" value="Winged helix-like DNA-binding domain superfamily/Winged helix DNA-binding domain"/>
    <property type="match status" value="1"/>
</dbReference>
<dbReference type="RefSeq" id="WP_189089204.1">
    <property type="nucleotide sequence ID" value="NZ_BMQL01000006.1"/>
</dbReference>
<protein>
    <submittedName>
        <fullName evidence="2">Uncharacterized protein</fullName>
    </submittedName>
</protein>
<sequence>MTVSPELPMPGLQMEESLWRTFTSLLDGPSTARAVATRLGRPVAAVIRNLNHLQEHGLVCEMGTDRVGHHIERIYRLPEGAVRVRDERALSLAFHETERGLTLAAFNGLPTNAGMVSICVPRARAADVMQRLQQLREDIENMQQEGGDVKVTFFLAGWTED</sequence>
<feature type="coiled-coil region" evidence="1">
    <location>
        <begin position="122"/>
        <end position="152"/>
    </location>
</feature>